<comment type="caution">
    <text evidence="2">The sequence shown here is derived from an EMBL/GenBank/DDBJ whole genome shotgun (WGS) entry which is preliminary data.</text>
</comment>
<name>A0A2S4VMF7_9BASI</name>
<accession>A0A2S4VMF7</accession>
<evidence type="ECO:0000256" key="1">
    <source>
        <dbReference type="SAM" id="MobiDB-lite"/>
    </source>
</evidence>
<keyword evidence="3" id="KW-1185">Reference proteome</keyword>
<dbReference type="AlphaFoldDB" id="A0A2S4VMF7"/>
<reference evidence="3" key="3">
    <citation type="journal article" date="2018" name="Mol. Plant Microbe Interact.">
        <title>Genome sequence resources for the wheat stripe rust pathogen (Puccinia striiformis f. sp. tritici) and the barley stripe rust pathogen (Puccinia striiformis f. sp. hordei).</title>
        <authorList>
            <person name="Xia C."/>
            <person name="Wang M."/>
            <person name="Yin C."/>
            <person name="Cornejo O.E."/>
            <person name="Hulbert S.H."/>
            <person name="Chen X."/>
        </authorList>
    </citation>
    <scope>NUCLEOTIDE SEQUENCE [LARGE SCALE GENOMIC DNA]</scope>
    <source>
        <strain evidence="3">93TX-2</strain>
    </source>
</reference>
<organism evidence="2 3">
    <name type="scientific">Puccinia striiformis</name>
    <dbReference type="NCBI Taxonomy" id="27350"/>
    <lineage>
        <taxon>Eukaryota</taxon>
        <taxon>Fungi</taxon>
        <taxon>Dikarya</taxon>
        <taxon>Basidiomycota</taxon>
        <taxon>Pucciniomycotina</taxon>
        <taxon>Pucciniomycetes</taxon>
        <taxon>Pucciniales</taxon>
        <taxon>Pucciniaceae</taxon>
        <taxon>Puccinia</taxon>
    </lineage>
</organism>
<feature type="compositionally biased region" description="Polar residues" evidence="1">
    <location>
        <begin position="448"/>
        <end position="459"/>
    </location>
</feature>
<protein>
    <submittedName>
        <fullName evidence="2">Uncharacterized protein</fullName>
    </submittedName>
</protein>
<reference evidence="3" key="2">
    <citation type="journal article" date="2018" name="BMC Genomics">
        <title>Genomic insights into host adaptation between the wheat stripe rust pathogen (Puccinia striiformis f. sp. tritici) and the barley stripe rust pathogen (Puccinia striiformis f. sp. hordei).</title>
        <authorList>
            <person name="Xia C."/>
            <person name="Wang M."/>
            <person name="Yin C."/>
            <person name="Cornejo O.E."/>
            <person name="Hulbert S.H."/>
            <person name="Chen X."/>
        </authorList>
    </citation>
    <scope>NUCLEOTIDE SEQUENCE [LARGE SCALE GENOMIC DNA]</scope>
    <source>
        <strain evidence="3">93TX-2</strain>
    </source>
</reference>
<reference evidence="2 3" key="1">
    <citation type="submission" date="2017-12" db="EMBL/GenBank/DDBJ databases">
        <title>Gene loss provides genomic basis for host adaptation in cereal stripe rust fungi.</title>
        <authorList>
            <person name="Xia C."/>
        </authorList>
    </citation>
    <scope>NUCLEOTIDE SEQUENCE [LARGE SCALE GENOMIC DNA]</scope>
    <source>
        <strain evidence="2 3">93TX-2</strain>
    </source>
</reference>
<feature type="compositionally biased region" description="Acidic residues" evidence="1">
    <location>
        <begin position="498"/>
        <end position="507"/>
    </location>
</feature>
<dbReference type="Proteomes" id="UP000238274">
    <property type="component" value="Unassembled WGS sequence"/>
</dbReference>
<feature type="compositionally biased region" description="Polar residues" evidence="1">
    <location>
        <begin position="60"/>
        <end position="72"/>
    </location>
</feature>
<feature type="region of interest" description="Disordered" evidence="1">
    <location>
        <begin position="567"/>
        <end position="610"/>
    </location>
</feature>
<gene>
    <name evidence="2" type="ORF">PSHT_08656</name>
</gene>
<evidence type="ECO:0000313" key="3">
    <source>
        <dbReference type="Proteomes" id="UP000238274"/>
    </source>
</evidence>
<proteinExistence type="predicted"/>
<dbReference type="VEuPathDB" id="FungiDB:PSHT_08656"/>
<sequence>MAGPQRLESGTPVKLRGTCLHYPYHPKTSSPVEIPDRNLNFDTPPPHFKYLRSKSDRRNLNSPSDHIPSTQPEPFASKPRSEFPYLPAFLPSIPQIELPRKPTINNKSNQPGTYARQEEYMTPLENIKLIQDTFALVKQQCLNRPPKPTPNQDHLLESSEEQLNRIVARFRLEQENELEHQIFLNRFLREFQAHKRLIKMEEVKESYRIVEKAIAALLAEIRSNPNHVNFLNFRPDAYQRKAEWLLSELKKNRANGAEEESQYLAFVQLYGDYKEELVKARKLVNTPAPETDPGTVTPKKVEKVPAKNSKLPPLLDELENGINPLHPHTARSSAKKAKPTVSPALESTGNVLLDAHIAKKAANELKNIVPLDISDTSTVESTDSSFTTKPFELTDLFPENLKEKLSIALKKTPKGTSTPIPAKNTAKSTPKAKLPVIEDSEDELMDNDPSSIPDSTTLSPEPGKEVDPPTNLLRSLAFQKKDQEEAAPRSVETTPEPQSDEEEAPDEELIKTLVKKHVKIYRTYLTTTSKKDKKDLLDRAQESQKILHKLIGNQAVQAYVKGMESLGRKEEGIPSSAQEQESKKRPRTQSSSGPSNLPFKRHQGLNADLKDPKKWKRLGRVIKSLSTINRNISTVESNHAIHVNTLLNKLEKLNEESNNVLLDSIQEMSKTVVGPVPVEMGPMEKKFVHYLNSEIKRLIALTDKLSVATNPETLLELSTQIKYLRDITFKIEQSQSKLCEIFEKSNLEFFPRLMQENNVALANTQREISKLSASLNLHVEKTMYHPQSI</sequence>
<evidence type="ECO:0000313" key="2">
    <source>
        <dbReference type="EMBL" id="POW10744.1"/>
    </source>
</evidence>
<feature type="region of interest" description="Disordered" evidence="1">
    <location>
        <begin position="24"/>
        <end position="81"/>
    </location>
</feature>
<feature type="region of interest" description="Disordered" evidence="1">
    <location>
        <begin position="409"/>
        <end position="507"/>
    </location>
</feature>
<dbReference type="EMBL" id="PKSM01000116">
    <property type="protein sequence ID" value="POW10744.1"/>
    <property type="molecule type" value="Genomic_DNA"/>
</dbReference>